<evidence type="ECO:0000259" key="2">
    <source>
        <dbReference type="Pfam" id="PF10988"/>
    </source>
</evidence>
<evidence type="ECO:0000256" key="1">
    <source>
        <dbReference type="SAM" id="SignalP"/>
    </source>
</evidence>
<dbReference type="PANTHER" id="PTHR39200:SF1">
    <property type="entry name" value="AUTO-TRANSPORTER ADHESIN HEAD GIN DOMAIN-CONTAINING PROTEIN-RELATED"/>
    <property type="match status" value="1"/>
</dbReference>
<evidence type="ECO:0000313" key="4">
    <source>
        <dbReference type="Proteomes" id="UP000722336"/>
    </source>
</evidence>
<gene>
    <name evidence="3" type="ORF">KCG44_06265</name>
</gene>
<feature type="domain" description="Putative auto-transporter adhesin head GIN" evidence="2">
    <location>
        <begin position="33"/>
        <end position="218"/>
    </location>
</feature>
<dbReference type="PROSITE" id="PS51257">
    <property type="entry name" value="PROKAR_LIPOPROTEIN"/>
    <property type="match status" value="1"/>
</dbReference>
<feature type="chain" id="PRO_5046465673" evidence="1">
    <location>
        <begin position="25"/>
        <end position="234"/>
    </location>
</feature>
<evidence type="ECO:0000313" key="3">
    <source>
        <dbReference type="EMBL" id="MBV7256388.1"/>
    </source>
</evidence>
<protein>
    <submittedName>
        <fullName evidence="3">DUF2807 domain-containing protein</fullName>
    </submittedName>
</protein>
<dbReference type="Proteomes" id="UP000722336">
    <property type="component" value="Unassembled WGS sequence"/>
</dbReference>
<dbReference type="Pfam" id="PF10988">
    <property type="entry name" value="DUF2807"/>
    <property type="match status" value="1"/>
</dbReference>
<name>A0ABS6SD92_9SPHN</name>
<proteinExistence type="predicted"/>
<comment type="caution">
    <text evidence="3">The sequence shown here is derived from an EMBL/GenBank/DDBJ whole genome shotgun (WGS) entry which is preliminary data.</text>
</comment>
<keyword evidence="1" id="KW-0732">Signal</keyword>
<dbReference type="RefSeq" id="WP_218445015.1">
    <property type="nucleotide sequence ID" value="NZ_JAGSPA010000002.1"/>
</dbReference>
<feature type="signal peptide" evidence="1">
    <location>
        <begin position="1"/>
        <end position="24"/>
    </location>
</feature>
<dbReference type="EMBL" id="JAGSPA010000002">
    <property type="protein sequence ID" value="MBV7256388.1"/>
    <property type="molecule type" value="Genomic_DNA"/>
</dbReference>
<accession>A0ABS6SD92</accession>
<reference evidence="3 4" key="1">
    <citation type="submission" date="2021-04" db="EMBL/GenBank/DDBJ databases">
        <authorList>
            <person name="Pira H."/>
            <person name="Risdian C."/>
            <person name="Wink J."/>
        </authorList>
    </citation>
    <scope>NUCLEOTIDE SEQUENCE [LARGE SCALE GENOMIC DNA]</scope>
    <source>
        <strain evidence="3 4">WHA3</strain>
    </source>
</reference>
<organism evidence="3 4">
    <name type="scientific">Pacificimonas pallii</name>
    <dbReference type="NCBI Taxonomy" id="2827236"/>
    <lineage>
        <taxon>Bacteria</taxon>
        <taxon>Pseudomonadati</taxon>
        <taxon>Pseudomonadota</taxon>
        <taxon>Alphaproteobacteria</taxon>
        <taxon>Sphingomonadales</taxon>
        <taxon>Sphingosinicellaceae</taxon>
        <taxon>Pacificimonas</taxon>
    </lineage>
</organism>
<sequence>MLRPFLFTAASSTLMLMSCAPVHAAEKSWMVGNFEKIEVGGAFNVEIVTGSAQGVTASGPQEEIDRLVVEVNGRTLELGNRKSDKWFDWSSSKGRLNITVTVPRLSSARLGGSGDVNVDNMVGDEVSLAVSGAGDLSVGNVTAETLNIAVSGSGDIGAAGRCRDGSYRISGSGSIEAEELTCTTLDARIAGSGDILASASRTAKGSVAGSGDISVSGGAKCESEIKGSGTVTCD</sequence>
<dbReference type="PANTHER" id="PTHR39200">
    <property type="entry name" value="HYPOTHETICAL EXPORTED PROTEIN"/>
    <property type="match status" value="1"/>
</dbReference>
<keyword evidence="4" id="KW-1185">Reference proteome</keyword>
<dbReference type="InterPro" id="IPR021255">
    <property type="entry name" value="DUF2807"/>
</dbReference>